<protein>
    <recommendedName>
        <fullName evidence="2">Vacuolar protein sorting-associated protein 29</fullName>
    </recommendedName>
</protein>
<organism evidence="4 5">
    <name type="scientific">Dipteronia dyeriana</name>
    <dbReference type="NCBI Taxonomy" id="168575"/>
    <lineage>
        <taxon>Eukaryota</taxon>
        <taxon>Viridiplantae</taxon>
        <taxon>Streptophyta</taxon>
        <taxon>Embryophyta</taxon>
        <taxon>Tracheophyta</taxon>
        <taxon>Spermatophyta</taxon>
        <taxon>Magnoliopsida</taxon>
        <taxon>eudicotyledons</taxon>
        <taxon>Gunneridae</taxon>
        <taxon>Pentapetalae</taxon>
        <taxon>rosids</taxon>
        <taxon>malvids</taxon>
        <taxon>Sapindales</taxon>
        <taxon>Sapindaceae</taxon>
        <taxon>Hippocastanoideae</taxon>
        <taxon>Acereae</taxon>
        <taxon>Dipteronia</taxon>
    </lineage>
</organism>
<feature type="domain" description="Calcineurin-like phosphoesterase" evidence="3">
    <location>
        <begin position="49"/>
        <end position="106"/>
    </location>
</feature>
<name>A0AAD9THJ5_9ROSI</name>
<dbReference type="InterPro" id="IPR000979">
    <property type="entry name" value="Phosphodiesterase_MJ0936/Vps29"/>
</dbReference>
<evidence type="ECO:0000313" key="5">
    <source>
        <dbReference type="Proteomes" id="UP001280121"/>
    </source>
</evidence>
<dbReference type="InterPro" id="IPR029052">
    <property type="entry name" value="Metallo-depent_PP-like"/>
</dbReference>
<dbReference type="AlphaFoldDB" id="A0AAD9THJ5"/>
<evidence type="ECO:0000259" key="3">
    <source>
        <dbReference type="Pfam" id="PF12850"/>
    </source>
</evidence>
<dbReference type="SUPFAM" id="SSF56300">
    <property type="entry name" value="Metallo-dependent phosphatases"/>
    <property type="match status" value="1"/>
</dbReference>
<dbReference type="EMBL" id="JANJYI010000009">
    <property type="protein sequence ID" value="KAK2636260.1"/>
    <property type="molecule type" value="Genomic_DNA"/>
</dbReference>
<dbReference type="Proteomes" id="UP001280121">
    <property type="component" value="Unassembled WGS sequence"/>
</dbReference>
<dbReference type="InterPro" id="IPR024654">
    <property type="entry name" value="Calcineurin-like_PHP_lpxH"/>
</dbReference>
<keyword evidence="5" id="KW-1185">Reference proteome</keyword>
<dbReference type="PANTHER" id="PTHR11124">
    <property type="entry name" value="VACUOLAR SORTING PROTEIN VPS29"/>
    <property type="match status" value="1"/>
</dbReference>
<reference evidence="4" key="1">
    <citation type="journal article" date="2023" name="Plant J.">
        <title>Genome sequences and population genomics provide insights into the demographic history, inbreeding, and mutation load of two 'living fossil' tree species of Dipteronia.</title>
        <authorList>
            <person name="Feng Y."/>
            <person name="Comes H.P."/>
            <person name="Chen J."/>
            <person name="Zhu S."/>
            <person name="Lu R."/>
            <person name="Zhang X."/>
            <person name="Li P."/>
            <person name="Qiu J."/>
            <person name="Olsen K.M."/>
            <person name="Qiu Y."/>
        </authorList>
    </citation>
    <scope>NUCLEOTIDE SEQUENCE</scope>
    <source>
        <strain evidence="4">KIB01</strain>
    </source>
</reference>
<gene>
    <name evidence="4" type="ORF">Ddye_031052</name>
</gene>
<comment type="similarity">
    <text evidence="1">Belongs to the VPS29 family.</text>
</comment>
<evidence type="ECO:0000313" key="4">
    <source>
        <dbReference type="EMBL" id="KAK2636260.1"/>
    </source>
</evidence>
<dbReference type="Gene3D" id="3.60.21.10">
    <property type="match status" value="1"/>
</dbReference>
<dbReference type="Pfam" id="PF12850">
    <property type="entry name" value="Metallophos_2"/>
    <property type="match status" value="1"/>
</dbReference>
<sequence>MQYFSDKPEAFSSSSYKVEKKFNSMNLKNANIYGPLKSQPSGLYSLSRTKAMLQRQLDVDILITGHTHQFNAYKHEGGVVINPGSATGAYSSFTYDVNPSLVLMDIDGFSCIRTN</sequence>
<comment type="caution">
    <text evidence="4">The sequence shown here is derived from an EMBL/GenBank/DDBJ whole genome shotgun (WGS) entry which is preliminary data.</text>
</comment>
<proteinExistence type="inferred from homology"/>
<evidence type="ECO:0000256" key="2">
    <source>
        <dbReference type="ARBA" id="ARBA00017767"/>
    </source>
</evidence>
<evidence type="ECO:0000256" key="1">
    <source>
        <dbReference type="ARBA" id="ARBA00005945"/>
    </source>
</evidence>
<accession>A0AAD9THJ5</accession>